<proteinExistence type="predicted"/>
<name>A0A0F9BXV6_9ZZZZ</name>
<organism evidence="1">
    <name type="scientific">marine sediment metagenome</name>
    <dbReference type="NCBI Taxonomy" id="412755"/>
    <lineage>
        <taxon>unclassified sequences</taxon>
        <taxon>metagenomes</taxon>
        <taxon>ecological metagenomes</taxon>
    </lineage>
</organism>
<dbReference type="EMBL" id="LAZR01035729">
    <property type="protein sequence ID" value="KKL26735.1"/>
    <property type="molecule type" value="Genomic_DNA"/>
</dbReference>
<evidence type="ECO:0000313" key="1">
    <source>
        <dbReference type="EMBL" id="KKL26735.1"/>
    </source>
</evidence>
<dbReference type="AlphaFoldDB" id="A0A0F9BXV6"/>
<comment type="caution">
    <text evidence="1">The sequence shown here is derived from an EMBL/GenBank/DDBJ whole genome shotgun (WGS) entry which is preliminary data.</text>
</comment>
<accession>A0A0F9BXV6</accession>
<reference evidence="1" key="1">
    <citation type="journal article" date="2015" name="Nature">
        <title>Complex archaea that bridge the gap between prokaryotes and eukaryotes.</title>
        <authorList>
            <person name="Spang A."/>
            <person name="Saw J.H."/>
            <person name="Jorgensen S.L."/>
            <person name="Zaremba-Niedzwiedzka K."/>
            <person name="Martijn J."/>
            <person name="Lind A.E."/>
            <person name="van Eijk R."/>
            <person name="Schleper C."/>
            <person name="Guy L."/>
            <person name="Ettema T.J."/>
        </authorList>
    </citation>
    <scope>NUCLEOTIDE SEQUENCE</scope>
</reference>
<gene>
    <name evidence="1" type="ORF">LCGC14_2392320</name>
</gene>
<sequence>MVKPKTIRNYGDRDLPSQMVKGVAQVLAYVNHGRWLSDCPECRTGLSLPRGEFVSPLMATRVGGPVIQVKPKWVLPTSGAECPVCDLPVKVMWPKDVDLIDAALEARPRLTNRNWRPGESVKSLLAETARHL</sequence>
<protein>
    <submittedName>
        <fullName evidence="1">Uncharacterized protein</fullName>
    </submittedName>
</protein>